<comment type="caution">
    <text evidence="1">The sequence shown here is derived from an EMBL/GenBank/DDBJ whole genome shotgun (WGS) entry which is preliminary data.</text>
</comment>
<dbReference type="Proteomes" id="UP001198034">
    <property type="component" value="Unassembled WGS sequence"/>
</dbReference>
<evidence type="ECO:0000313" key="2">
    <source>
        <dbReference type="Proteomes" id="UP001198034"/>
    </source>
</evidence>
<dbReference type="EMBL" id="JAJAWG010000001">
    <property type="protein sequence ID" value="MCB5195080.1"/>
    <property type="molecule type" value="Genomic_DNA"/>
</dbReference>
<organism evidence="1 2">
    <name type="scientific">Deefgea salmonis</name>
    <dbReference type="NCBI Taxonomy" id="2875502"/>
    <lineage>
        <taxon>Bacteria</taxon>
        <taxon>Pseudomonadati</taxon>
        <taxon>Pseudomonadota</taxon>
        <taxon>Betaproteobacteria</taxon>
        <taxon>Neisseriales</taxon>
        <taxon>Chitinibacteraceae</taxon>
        <taxon>Deefgea</taxon>
    </lineage>
</organism>
<keyword evidence="2" id="KW-1185">Reference proteome</keyword>
<name>A0ABS8BH84_9NEIS</name>
<accession>A0ABS8BH84</accession>
<sequence length="89" mass="10034">MMANQQRELKKQQLVFRSQLCRLQLETRLLESRRPMALANSLLGRTDSLSLLGRLAQILAKSHPSMARLSNGIKLVGVLLAVVKLLRNK</sequence>
<gene>
    <name evidence="1" type="ORF">LG219_02085</name>
</gene>
<reference evidence="1 2" key="1">
    <citation type="submission" date="2021-10" db="EMBL/GenBank/DDBJ databases">
        <authorList>
            <person name="Chen M."/>
        </authorList>
    </citation>
    <scope>NUCLEOTIDE SEQUENCE [LARGE SCALE GENOMIC DNA]</scope>
    <source>
        <strain evidence="1 2">H3-26</strain>
    </source>
</reference>
<evidence type="ECO:0000313" key="1">
    <source>
        <dbReference type="EMBL" id="MCB5195080.1"/>
    </source>
</evidence>
<dbReference type="RefSeq" id="WP_226762887.1">
    <property type="nucleotide sequence ID" value="NZ_JAJAWG010000001.1"/>
</dbReference>
<protein>
    <submittedName>
        <fullName evidence="1">Uncharacterized protein</fullName>
    </submittedName>
</protein>
<proteinExistence type="predicted"/>